<proteinExistence type="predicted"/>
<keyword evidence="3" id="KW-1185">Reference proteome</keyword>
<dbReference type="EMBL" id="JAMDMX010000003">
    <property type="protein sequence ID" value="MCY9691744.1"/>
    <property type="molecule type" value="Genomic_DNA"/>
</dbReference>
<gene>
    <name evidence="2" type="ORF">M5X19_02215</name>
</gene>
<feature type="domain" description="DinB-like" evidence="1">
    <location>
        <begin position="25"/>
        <end position="148"/>
    </location>
</feature>
<comment type="caution">
    <text evidence="2">The sequence shown here is derived from an EMBL/GenBank/DDBJ whole genome shotgun (WGS) entry which is preliminary data.</text>
</comment>
<name>A0ABT4G6E3_9BACL</name>
<dbReference type="Gene3D" id="1.20.120.450">
    <property type="entry name" value="dinb family like domain"/>
    <property type="match status" value="1"/>
</dbReference>
<accession>A0ABT4G6E3</accession>
<dbReference type="InterPro" id="IPR034660">
    <property type="entry name" value="DinB/YfiT-like"/>
</dbReference>
<dbReference type="Proteomes" id="UP001527099">
    <property type="component" value="Unassembled WGS sequence"/>
</dbReference>
<dbReference type="Pfam" id="PF12867">
    <property type="entry name" value="DinB_2"/>
    <property type="match status" value="1"/>
</dbReference>
<dbReference type="RefSeq" id="WP_029197093.1">
    <property type="nucleotide sequence ID" value="NZ_JAMDMW010000106.1"/>
</dbReference>
<reference evidence="2 3" key="1">
    <citation type="submission" date="2022-05" db="EMBL/GenBank/DDBJ databases">
        <title>Genome Sequencing of Bee-Associated Microbes.</title>
        <authorList>
            <person name="Dunlap C."/>
        </authorList>
    </citation>
    <scope>NUCLEOTIDE SEQUENCE [LARGE SCALE GENOMIC DNA]</scope>
    <source>
        <strain evidence="2 3">NRRL B-14421</strain>
    </source>
</reference>
<protein>
    <submittedName>
        <fullName evidence="2">DinB family protein</fullName>
    </submittedName>
</protein>
<dbReference type="SUPFAM" id="SSF109854">
    <property type="entry name" value="DinB/YfiT-like putative metalloenzymes"/>
    <property type="match status" value="1"/>
</dbReference>
<evidence type="ECO:0000259" key="1">
    <source>
        <dbReference type="Pfam" id="PF12867"/>
    </source>
</evidence>
<organism evidence="2 3">
    <name type="scientific">Paenibacillus alginolyticus</name>
    <dbReference type="NCBI Taxonomy" id="59839"/>
    <lineage>
        <taxon>Bacteria</taxon>
        <taxon>Bacillati</taxon>
        <taxon>Bacillota</taxon>
        <taxon>Bacilli</taxon>
        <taxon>Bacillales</taxon>
        <taxon>Paenibacillaceae</taxon>
        <taxon>Paenibacillus</taxon>
    </lineage>
</organism>
<evidence type="ECO:0000313" key="2">
    <source>
        <dbReference type="EMBL" id="MCY9691744.1"/>
    </source>
</evidence>
<evidence type="ECO:0000313" key="3">
    <source>
        <dbReference type="Proteomes" id="UP001527099"/>
    </source>
</evidence>
<dbReference type="InterPro" id="IPR024775">
    <property type="entry name" value="DinB-like"/>
</dbReference>
<sequence>MNKVELLLHGWDSCYEKEDWYPPLTDALKELSAEQANWRPAGEHVNTIWENVHHLIFYKERLLKRMTGEESDYPEDLTNDDTFAVQSMSTKDWQETLSRLQSVHQGIRDHIARWEEGEFEHIYPNRTLSVGRWVNSLILHDAYHTGQIMFIRKLQGTWPSRRFFD</sequence>